<dbReference type="GO" id="GO:0006950">
    <property type="term" value="P:response to stress"/>
    <property type="evidence" value="ECO:0007669"/>
    <property type="project" value="UniProtKB-ARBA"/>
</dbReference>
<evidence type="ECO:0000313" key="3">
    <source>
        <dbReference type="EMBL" id="RGB91880.1"/>
    </source>
</evidence>
<accession>A0A3E2U6Y8</accession>
<gene>
    <name evidence="3" type="ORF">DWZ46_06710</name>
</gene>
<name>A0A3E2U6Y8_9FIRM</name>
<evidence type="ECO:0000259" key="2">
    <source>
        <dbReference type="Pfam" id="PF10263"/>
    </source>
</evidence>
<dbReference type="Proteomes" id="UP000260991">
    <property type="component" value="Unassembled WGS sequence"/>
</dbReference>
<proteinExistence type="predicted"/>
<feature type="region of interest" description="Disordered" evidence="1">
    <location>
        <begin position="171"/>
        <end position="192"/>
    </location>
</feature>
<feature type="compositionally biased region" description="Polar residues" evidence="1">
    <location>
        <begin position="171"/>
        <end position="181"/>
    </location>
</feature>
<sequence>MKSTIKTSRTAGQLEKMFRELNKHYYNGELPEPIITLKKTPSAYGHITTVKTWTVSTEQGTEQRYEINISTATLDRPIENTTATLLHEMAHLYNLVHGIRDTSSQSGAYHNKRFKATAEAHGLVIDHHEKYGWTITSPSEELLDFIIFMGWQDIQMTEGLTWADMCGTGTASKGPGSSQTGAPKPPKAKSSTRRWVCPKCGTIIRSTKEVRVICADCMELFVKAD</sequence>
<organism evidence="3 4">
    <name type="scientific">Faecalibacterium prausnitzii</name>
    <dbReference type="NCBI Taxonomy" id="853"/>
    <lineage>
        <taxon>Bacteria</taxon>
        <taxon>Bacillati</taxon>
        <taxon>Bacillota</taxon>
        <taxon>Clostridia</taxon>
        <taxon>Eubacteriales</taxon>
        <taxon>Oscillospiraceae</taxon>
        <taxon>Faecalibacterium</taxon>
    </lineage>
</organism>
<dbReference type="EMBL" id="QVER01000006">
    <property type="protein sequence ID" value="RGB91880.1"/>
    <property type="molecule type" value="Genomic_DNA"/>
</dbReference>
<protein>
    <submittedName>
        <fullName evidence="3">SprT-like family protein</fullName>
    </submittedName>
</protein>
<dbReference type="AlphaFoldDB" id="A0A3E2U6Y8"/>
<evidence type="ECO:0000313" key="4">
    <source>
        <dbReference type="Proteomes" id="UP000260991"/>
    </source>
</evidence>
<feature type="domain" description="SprT-like" evidence="2">
    <location>
        <begin position="14"/>
        <end position="120"/>
    </location>
</feature>
<reference evidence="3 4" key="1">
    <citation type="submission" date="2018-08" db="EMBL/GenBank/DDBJ databases">
        <title>A genome reference for cultivated species of the human gut microbiota.</title>
        <authorList>
            <person name="Zou Y."/>
            <person name="Xue W."/>
            <person name="Luo G."/>
        </authorList>
    </citation>
    <scope>NUCLEOTIDE SEQUENCE [LARGE SCALE GENOMIC DNA]</scope>
    <source>
        <strain evidence="3 4">AF32-8AC</strain>
    </source>
</reference>
<comment type="caution">
    <text evidence="3">The sequence shown here is derived from an EMBL/GenBank/DDBJ whole genome shotgun (WGS) entry which is preliminary data.</text>
</comment>
<evidence type="ECO:0000256" key="1">
    <source>
        <dbReference type="SAM" id="MobiDB-lite"/>
    </source>
</evidence>
<dbReference type="Pfam" id="PF10263">
    <property type="entry name" value="SprT-like"/>
    <property type="match status" value="1"/>
</dbReference>
<dbReference type="InterPro" id="IPR006640">
    <property type="entry name" value="SprT-like_domain"/>
</dbReference>
<dbReference type="RefSeq" id="WP_158402928.1">
    <property type="nucleotide sequence ID" value="NZ_QVER01000006.1"/>
</dbReference>